<protein>
    <submittedName>
        <fullName evidence="2">Uncharacterized protein</fullName>
    </submittedName>
</protein>
<reference evidence="2 3" key="1">
    <citation type="journal article" date="2015" name="Fungal Genet. Biol.">
        <title>Evolution of novel wood decay mechanisms in Agaricales revealed by the genome sequences of Fistulina hepatica and Cylindrobasidium torrendii.</title>
        <authorList>
            <person name="Floudas D."/>
            <person name="Held B.W."/>
            <person name="Riley R."/>
            <person name="Nagy L.G."/>
            <person name="Koehler G."/>
            <person name="Ransdell A.S."/>
            <person name="Younus H."/>
            <person name="Chow J."/>
            <person name="Chiniquy J."/>
            <person name="Lipzen A."/>
            <person name="Tritt A."/>
            <person name="Sun H."/>
            <person name="Haridas S."/>
            <person name="LaButti K."/>
            <person name="Ohm R.A."/>
            <person name="Kues U."/>
            <person name="Blanchette R.A."/>
            <person name="Grigoriev I.V."/>
            <person name="Minto R.E."/>
            <person name="Hibbett D.S."/>
        </authorList>
    </citation>
    <scope>NUCLEOTIDE SEQUENCE [LARGE SCALE GENOMIC DNA]</scope>
    <source>
        <strain evidence="2 3">ATCC 64428</strain>
    </source>
</reference>
<feature type="region of interest" description="Disordered" evidence="1">
    <location>
        <begin position="1"/>
        <end position="20"/>
    </location>
</feature>
<proteinExistence type="predicted"/>
<evidence type="ECO:0000313" key="3">
    <source>
        <dbReference type="Proteomes" id="UP000054144"/>
    </source>
</evidence>
<evidence type="ECO:0000256" key="1">
    <source>
        <dbReference type="SAM" id="MobiDB-lite"/>
    </source>
</evidence>
<sequence length="205" mass="22851">MPQATTGVRETCTPHDQKGDIEVVPSQSSAIVRKQNSPPSSTTPSIASFRLSSRDVIFEIAPHVFNDERHMARRRRRRRRRHSNDMPEGIAMHPGLPFERRRSQAVRKKPPSPLRVSVMAVVEFNVKQVTDLKDDIASTSSSDGLSNLSSAGFSDTLSNVSHCGFLKPATPPTSARDLLWRRIRTISRAVKTIVRPKRASHPVVT</sequence>
<feature type="compositionally biased region" description="Polar residues" evidence="1">
    <location>
        <begin position="27"/>
        <end position="36"/>
    </location>
</feature>
<feature type="compositionally biased region" description="Basic residues" evidence="1">
    <location>
        <begin position="71"/>
        <end position="82"/>
    </location>
</feature>
<feature type="region of interest" description="Disordered" evidence="1">
    <location>
        <begin position="27"/>
        <end position="46"/>
    </location>
</feature>
<dbReference type="EMBL" id="KN881812">
    <property type="protein sequence ID" value="KIY48808.1"/>
    <property type="molecule type" value="Genomic_DNA"/>
</dbReference>
<gene>
    <name evidence="2" type="ORF">FISHEDRAFT_58674</name>
</gene>
<feature type="region of interest" description="Disordered" evidence="1">
    <location>
        <begin position="71"/>
        <end position="94"/>
    </location>
</feature>
<organism evidence="2 3">
    <name type="scientific">Fistulina hepatica ATCC 64428</name>
    <dbReference type="NCBI Taxonomy" id="1128425"/>
    <lineage>
        <taxon>Eukaryota</taxon>
        <taxon>Fungi</taxon>
        <taxon>Dikarya</taxon>
        <taxon>Basidiomycota</taxon>
        <taxon>Agaricomycotina</taxon>
        <taxon>Agaricomycetes</taxon>
        <taxon>Agaricomycetidae</taxon>
        <taxon>Agaricales</taxon>
        <taxon>Fistulinaceae</taxon>
        <taxon>Fistulina</taxon>
    </lineage>
</organism>
<name>A0A0D7AD79_9AGAR</name>
<dbReference type="AlphaFoldDB" id="A0A0D7AD79"/>
<keyword evidence="3" id="KW-1185">Reference proteome</keyword>
<dbReference type="Proteomes" id="UP000054144">
    <property type="component" value="Unassembled WGS sequence"/>
</dbReference>
<accession>A0A0D7AD79</accession>
<evidence type="ECO:0000313" key="2">
    <source>
        <dbReference type="EMBL" id="KIY48808.1"/>
    </source>
</evidence>